<evidence type="ECO:0000313" key="2">
    <source>
        <dbReference type="EMBL" id="QGG42021.1"/>
    </source>
</evidence>
<organism evidence="2 3">
    <name type="scientific">Aeromicrobium yanjiei</name>
    <dbReference type="NCBI Taxonomy" id="2662028"/>
    <lineage>
        <taxon>Bacteria</taxon>
        <taxon>Bacillati</taxon>
        <taxon>Actinomycetota</taxon>
        <taxon>Actinomycetes</taxon>
        <taxon>Propionibacteriales</taxon>
        <taxon>Nocardioidaceae</taxon>
        <taxon>Aeromicrobium</taxon>
    </lineage>
</organism>
<dbReference type="AlphaFoldDB" id="A0A5Q2MJU3"/>
<reference evidence="2 3" key="1">
    <citation type="submission" date="2019-11" db="EMBL/GenBank/DDBJ databases">
        <authorList>
            <person name="Li J."/>
        </authorList>
    </citation>
    <scope>NUCLEOTIDE SEQUENCE [LARGE SCALE GENOMIC DNA]</scope>
    <source>
        <strain evidence="2 3">MF47</strain>
    </source>
</reference>
<evidence type="ECO:0008006" key="4">
    <source>
        <dbReference type="Google" id="ProtNLM"/>
    </source>
</evidence>
<evidence type="ECO:0000313" key="3">
    <source>
        <dbReference type="Proteomes" id="UP000392064"/>
    </source>
</evidence>
<dbReference type="Proteomes" id="UP000392064">
    <property type="component" value="Chromosome"/>
</dbReference>
<dbReference type="RefSeq" id="WP_153653316.1">
    <property type="nucleotide sequence ID" value="NZ_CP045737.1"/>
</dbReference>
<evidence type="ECO:0000256" key="1">
    <source>
        <dbReference type="SAM" id="MobiDB-lite"/>
    </source>
</evidence>
<accession>A0A5Q2MJU3</accession>
<proteinExistence type="predicted"/>
<dbReference type="KEGG" id="aef:GEV26_11940"/>
<gene>
    <name evidence="2" type="ORF">GEV26_11940</name>
</gene>
<sequence>MTGLSTWTRLAGGVVAAVLTVSLASCSDSEKEQKPAAGASKTAAEEGYPYDTSDVGDDLLVEERSSSSFGGNAPASWRFPAFYANGTTDETSTTTEVDGVTFGLLAVASTGSTPRKKAEEYATRLDKGTEIVQEVSLGGRDWAAVVDDGKVLTRVLLLTGFPGGVTAGAVLTADVPLADVPPERIDELHQMAQSIQIEAGSSR</sequence>
<dbReference type="EMBL" id="CP045737">
    <property type="protein sequence ID" value="QGG42021.1"/>
    <property type="molecule type" value="Genomic_DNA"/>
</dbReference>
<name>A0A5Q2MJU3_9ACTN</name>
<feature type="region of interest" description="Disordered" evidence="1">
    <location>
        <begin position="29"/>
        <end position="55"/>
    </location>
</feature>
<keyword evidence="3" id="KW-1185">Reference proteome</keyword>
<protein>
    <recommendedName>
        <fullName evidence="4">DUF4245 domain-containing protein</fullName>
    </recommendedName>
</protein>